<reference evidence="2" key="1">
    <citation type="journal article" date="2014" name="Int. J. Syst. Evol. Microbiol.">
        <title>Complete genome sequence of Corynebacterium casei LMG S-19264T (=DSM 44701T), isolated from a smear-ripened cheese.</title>
        <authorList>
            <consortium name="US DOE Joint Genome Institute (JGI-PGF)"/>
            <person name="Walter F."/>
            <person name="Albersmeier A."/>
            <person name="Kalinowski J."/>
            <person name="Ruckert C."/>
        </authorList>
    </citation>
    <scope>NUCLEOTIDE SEQUENCE</scope>
    <source>
        <strain evidence="2">VKM Ac-1321</strain>
    </source>
</reference>
<accession>A0A9W6KMV1</accession>
<evidence type="ECO:0000313" key="3">
    <source>
        <dbReference type="Proteomes" id="UP001143480"/>
    </source>
</evidence>
<reference evidence="2" key="2">
    <citation type="submission" date="2023-01" db="EMBL/GenBank/DDBJ databases">
        <authorList>
            <person name="Sun Q."/>
            <person name="Evtushenko L."/>
        </authorList>
    </citation>
    <scope>NUCLEOTIDE SEQUENCE</scope>
    <source>
        <strain evidence="2">VKM Ac-1321</strain>
    </source>
</reference>
<dbReference type="InterPro" id="IPR038076">
    <property type="entry name" value="MgtE_N_sf"/>
</dbReference>
<protein>
    <recommendedName>
        <fullName evidence="1">Magnesium transporter MgtE intracellular domain-containing protein</fullName>
    </recommendedName>
</protein>
<evidence type="ECO:0000313" key="2">
    <source>
        <dbReference type="EMBL" id="GLL03171.1"/>
    </source>
</evidence>
<dbReference type="Proteomes" id="UP001143480">
    <property type="component" value="Unassembled WGS sequence"/>
</dbReference>
<evidence type="ECO:0000259" key="1">
    <source>
        <dbReference type="Pfam" id="PF03448"/>
    </source>
</evidence>
<dbReference type="EMBL" id="BSFP01000030">
    <property type="protein sequence ID" value="GLL03171.1"/>
    <property type="molecule type" value="Genomic_DNA"/>
</dbReference>
<dbReference type="Pfam" id="PF03448">
    <property type="entry name" value="MgtE_N"/>
    <property type="match status" value="1"/>
</dbReference>
<name>A0A9W6KMV1_9ACTN</name>
<feature type="domain" description="Magnesium transporter MgtE intracellular" evidence="1">
    <location>
        <begin position="37"/>
        <end position="127"/>
    </location>
</feature>
<sequence length="243" mass="25791">MPVAQLVTMLRSSPASSAAGLLQAMPAERLPIVAAALKPADLVRIVPALRPEARRGLLQALEPDCLSAVIRGVAPRQAATLLPLVPAERLAPVVAGLSDGALAEVLGGLTPQQRQRVESVAAPGRERKVLGLRYGESVARALVRGNVHVAVYSDTMLVTKGRWRIAVAARLGDDGRVAVRDAEDTAYKVRADGALAVTDVAAAADVVQYTRETSDAGRPLETVVWVDERHDGHLMRALVSLFR</sequence>
<dbReference type="SUPFAM" id="SSF158791">
    <property type="entry name" value="MgtE N-terminal domain-like"/>
    <property type="match status" value="1"/>
</dbReference>
<dbReference type="InterPro" id="IPR006668">
    <property type="entry name" value="Mg_transptr_MgtE_intracell_dom"/>
</dbReference>
<dbReference type="AlphaFoldDB" id="A0A9W6KMV1"/>
<organism evidence="2 3">
    <name type="scientific">Dactylosporangium matsuzakiense</name>
    <dbReference type="NCBI Taxonomy" id="53360"/>
    <lineage>
        <taxon>Bacteria</taxon>
        <taxon>Bacillati</taxon>
        <taxon>Actinomycetota</taxon>
        <taxon>Actinomycetes</taxon>
        <taxon>Micromonosporales</taxon>
        <taxon>Micromonosporaceae</taxon>
        <taxon>Dactylosporangium</taxon>
    </lineage>
</organism>
<comment type="caution">
    <text evidence="2">The sequence shown here is derived from an EMBL/GenBank/DDBJ whole genome shotgun (WGS) entry which is preliminary data.</text>
</comment>
<gene>
    <name evidence="2" type="ORF">GCM10017581_049140</name>
</gene>
<keyword evidence="3" id="KW-1185">Reference proteome</keyword>
<dbReference type="Gene3D" id="1.25.60.10">
    <property type="entry name" value="MgtE N-terminal domain-like"/>
    <property type="match status" value="1"/>
</dbReference>
<proteinExistence type="predicted"/>